<comment type="caution">
    <text evidence="2">The sequence shown here is derived from an EMBL/GenBank/DDBJ whole genome shotgun (WGS) entry which is preliminary data.</text>
</comment>
<gene>
    <name evidence="2" type="ORF">Poli38472_000632</name>
</gene>
<dbReference type="Proteomes" id="UP000794436">
    <property type="component" value="Unassembled WGS sequence"/>
</dbReference>
<evidence type="ECO:0000313" key="3">
    <source>
        <dbReference type="Proteomes" id="UP000794436"/>
    </source>
</evidence>
<feature type="compositionally biased region" description="Basic residues" evidence="1">
    <location>
        <begin position="31"/>
        <end position="46"/>
    </location>
</feature>
<proteinExistence type="predicted"/>
<name>A0A8K1CD34_PYTOL</name>
<feature type="region of interest" description="Disordered" evidence="1">
    <location>
        <begin position="21"/>
        <end position="124"/>
    </location>
</feature>
<dbReference type="OrthoDB" id="119209at2759"/>
<dbReference type="EMBL" id="SPLM01000108">
    <property type="protein sequence ID" value="TMW60590.1"/>
    <property type="molecule type" value="Genomic_DNA"/>
</dbReference>
<sequence length="146" mass="16278">MRAPPQATTLKRTCALDDTFDESLEEDRGVKGKGKKKATAKGKKRSSANVGVDKENAENNAARKVKVPVRKRARRSLGLQELGETDKTAAHTTETPPAFTFKQGKTSLRERKIQKQKRLSEDTSQSRIEELVAYFSGLDEQRLSFA</sequence>
<dbReference type="AlphaFoldDB" id="A0A8K1CD34"/>
<accession>A0A8K1CD34</accession>
<feature type="compositionally biased region" description="Basic and acidic residues" evidence="1">
    <location>
        <begin position="107"/>
        <end position="121"/>
    </location>
</feature>
<protein>
    <submittedName>
        <fullName evidence="2">Uncharacterized protein</fullName>
    </submittedName>
</protein>
<organism evidence="2 3">
    <name type="scientific">Pythium oligandrum</name>
    <name type="common">Mycoparasitic fungus</name>
    <dbReference type="NCBI Taxonomy" id="41045"/>
    <lineage>
        <taxon>Eukaryota</taxon>
        <taxon>Sar</taxon>
        <taxon>Stramenopiles</taxon>
        <taxon>Oomycota</taxon>
        <taxon>Peronosporomycetes</taxon>
        <taxon>Pythiales</taxon>
        <taxon>Pythiaceae</taxon>
        <taxon>Pythium</taxon>
    </lineage>
</organism>
<feature type="compositionally biased region" description="Basic residues" evidence="1">
    <location>
        <begin position="63"/>
        <end position="75"/>
    </location>
</feature>
<evidence type="ECO:0000256" key="1">
    <source>
        <dbReference type="SAM" id="MobiDB-lite"/>
    </source>
</evidence>
<keyword evidence="3" id="KW-1185">Reference proteome</keyword>
<evidence type="ECO:0000313" key="2">
    <source>
        <dbReference type="EMBL" id="TMW60590.1"/>
    </source>
</evidence>
<reference evidence="2" key="1">
    <citation type="submission" date="2019-03" db="EMBL/GenBank/DDBJ databases">
        <title>Long read genome sequence of the mycoparasitic Pythium oligandrum ATCC 38472 isolated from sugarbeet rhizosphere.</title>
        <authorList>
            <person name="Gaulin E."/>
        </authorList>
    </citation>
    <scope>NUCLEOTIDE SEQUENCE</scope>
    <source>
        <strain evidence="2">ATCC 38472_TT</strain>
    </source>
</reference>